<dbReference type="PRINTS" id="PR00506">
    <property type="entry name" value="D21N6MTFRASE"/>
</dbReference>
<dbReference type="GO" id="GO:0008170">
    <property type="term" value="F:N-methyltransferase activity"/>
    <property type="evidence" value="ECO:0007669"/>
    <property type="project" value="InterPro"/>
</dbReference>
<organism evidence="7 8">
    <name type="scientific">Syntrophomonas wolfei subsp. wolfei (strain DSM 2245B / Goettingen)</name>
    <dbReference type="NCBI Taxonomy" id="335541"/>
    <lineage>
        <taxon>Bacteria</taxon>
        <taxon>Bacillati</taxon>
        <taxon>Bacillota</taxon>
        <taxon>Clostridia</taxon>
        <taxon>Eubacteriales</taxon>
        <taxon>Syntrophomonadaceae</taxon>
        <taxon>Syntrophomonas</taxon>
    </lineage>
</organism>
<evidence type="ECO:0000259" key="6">
    <source>
        <dbReference type="Pfam" id="PF01555"/>
    </source>
</evidence>
<keyword evidence="4" id="KW-0949">S-adenosyl-L-methionine</keyword>
<proteinExistence type="inferred from homology"/>
<dbReference type="GO" id="GO:0032259">
    <property type="term" value="P:methylation"/>
    <property type="evidence" value="ECO:0007669"/>
    <property type="project" value="UniProtKB-KW"/>
</dbReference>
<dbReference type="AlphaFoldDB" id="Q0AWY6"/>
<name>Q0AWY6_SYNWW</name>
<evidence type="ECO:0000256" key="4">
    <source>
        <dbReference type="ARBA" id="ARBA00022691"/>
    </source>
</evidence>
<dbReference type="InterPro" id="IPR002941">
    <property type="entry name" value="DNA_methylase_N4/N6"/>
</dbReference>
<keyword evidence="2 7" id="KW-0489">Methyltransferase</keyword>
<gene>
    <name evidence="7" type="ordered locus">Swol_1463</name>
</gene>
<evidence type="ECO:0000313" key="8">
    <source>
        <dbReference type="Proteomes" id="UP000001968"/>
    </source>
</evidence>
<dbReference type="EMBL" id="CP000448">
    <property type="protein sequence ID" value="ABI68768.1"/>
    <property type="molecule type" value="Genomic_DNA"/>
</dbReference>
<dbReference type="PROSITE" id="PS00092">
    <property type="entry name" value="N6_MTASE"/>
    <property type="match status" value="1"/>
</dbReference>
<evidence type="ECO:0000256" key="1">
    <source>
        <dbReference type="ARBA" id="ARBA00006594"/>
    </source>
</evidence>
<dbReference type="InterPro" id="IPR002052">
    <property type="entry name" value="DNA_methylase_N6_adenine_CS"/>
</dbReference>
<dbReference type="HOGENOM" id="CLU_020164_1_2_9"/>
<dbReference type="GO" id="GO:0009307">
    <property type="term" value="P:DNA restriction-modification system"/>
    <property type="evidence" value="ECO:0007669"/>
    <property type="project" value="UniProtKB-KW"/>
</dbReference>
<dbReference type="Pfam" id="PF01555">
    <property type="entry name" value="N6_N4_Mtase"/>
    <property type="match status" value="1"/>
</dbReference>
<dbReference type="GO" id="GO:0003677">
    <property type="term" value="F:DNA binding"/>
    <property type="evidence" value="ECO:0007669"/>
    <property type="project" value="InterPro"/>
</dbReference>
<dbReference type="REBASE" id="12317">
    <property type="entry name" value="M.SwoGORF1463P"/>
</dbReference>
<evidence type="ECO:0000313" key="7">
    <source>
        <dbReference type="EMBL" id="ABI68768.1"/>
    </source>
</evidence>
<keyword evidence="8" id="KW-1185">Reference proteome</keyword>
<dbReference type="Gene3D" id="3.40.50.150">
    <property type="entry name" value="Vaccinia Virus protein VP39"/>
    <property type="match status" value="1"/>
</dbReference>
<sequence length="633" mass="73414">MPNLSQVKRERMMAFLQKIKDEHRDDDDILIALGEIESELNAKKYGLVWEQHEEAVDVMMRDNIPVFTEDMDREITAAAGGVYNFILEGDNLHSLRLLEKTHKGRIDVIYIDPPYNRGKDDFVYDDDYVGTEDSFKHSKWLSFMEKRLRIAYQLLSEDGLMFVSIDDNEQAALKNLIDDIFSEDNFIIAMPRITKKSGKTTGSFSKNHDYVLVYTKQNKDIFVMEEHIDPAFSYEDEWVGERGKYKLNQTLDYDSLSYSASLDYPLTVDGETFYPGGDKALWEERQRGNHRRADWAWRWNPKLFEFGYNNGFVVIKRKPDGSARIYTKTYLNAKIQKDGNGGYYIEYTKRTKPLSSIGLVDNMYSNDNAKKDLAEFGLGDEFEYSKPVELIKRLIKNHYNKNGIILDFFAGSGTTAQAVLELNVEDGGHRQFILCTNNQNNICEKITYKRCRDVITTYDFEKSVRTMLLERKIKVSDLGKPDIPDEIKAVKAEYKDAYSKFATEISDSYLYVYGITVFEKMHGIPANLKYYRTDFVSKDEEYLSDALLEHIAEMVQLEHGVKIDGSRYLIVMDDDEADALLAHWEDYPDVQALYVSRNVLFTTEQNALLAGTEIHIIPDYYFNFELKEVGETW</sequence>
<protein>
    <submittedName>
        <fullName evidence="7">Adenine specific DNA methylase Mod-like protein</fullName>
    </submittedName>
</protein>
<dbReference type="STRING" id="335541.Swol_1463"/>
<keyword evidence="3" id="KW-0808">Transferase</keyword>
<dbReference type="OrthoDB" id="9800801at2"/>
<keyword evidence="5" id="KW-0680">Restriction system</keyword>
<evidence type="ECO:0000256" key="3">
    <source>
        <dbReference type="ARBA" id="ARBA00022679"/>
    </source>
</evidence>
<dbReference type="KEGG" id="swo:Swol_1463"/>
<dbReference type="SUPFAM" id="SSF53335">
    <property type="entry name" value="S-adenosyl-L-methionine-dependent methyltransferases"/>
    <property type="match status" value="1"/>
</dbReference>
<evidence type="ECO:0000256" key="2">
    <source>
        <dbReference type="ARBA" id="ARBA00022603"/>
    </source>
</evidence>
<dbReference type="InterPro" id="IPR029063">
    <property type="entry name" value="SAM-dependent_MTases_sf"/>
</dbReference>
<reference evidence="8" key="1">
    <citation type="journal article" date="2010" name="Environ. Microbiol.">
        <title>The genome of Syntrophomonas wolfei: new insights into syntrophic metabolism and biohydrogen production.</title>
        <authorList>
            <person name="Sieber J.R."/>
            <person name="Sims D.R."/>
            <person name="Han C."/>
            <person name="Kim E."/>
            <person name="Lykidis A."/>
            <person name="Lapidus A.L."/>
            <person name="McDonnald E."/>
            <person name="Rohlin L."/>
            <person name="Culley D.E."/>
            <person name="Gunsalus R."/>
            <person name="McInerney M.J."/>
        </authorList>
    </citation>
    <scope>NUCLEOTIDE SEQUENCE [LARGE SCALE GENOMIC DNA]</scope>
    <source>
        <strain evidence="8">DSM 2245B / Goettingen</strain>
    </source>
</reference>
<dbReference type="InterPro" id="IPR002295">
    <property type="entry name" value="N4/N6-MTase_EcoPI_Mod-like"/>
</dbReference>
<accession>Q0AWY6</accession>
<dbReference type="Proteomes" id="UP000001968">
    <property type="component" value="Chromosome"/>
</dbReference>
<comment type="similarity">
    <text evidence="1">Belongs to the N(4)/N(6)-methyltransferase family.</text>
</comment>
<dbReference type="eggNOG" id="COG2189">
    <property type="taxonomic scope" value="Bacteria"/>
</dbReference>
<evidence type="ECO:0000256" key="5">
    <source>
        <dbReference type="ARBA" id="ARBA00022747"/>
    </source>
</evidence>
<feature type="domain" description="DNA methylase N-4/N-6" evidence="6">
    <location>
        <begin position="106"/>
        <end position="433"/>
    </location>
</feature>